<reference evidence="1" key="1">
    <citation type="journal article" date="2020" name="Nature">
        <title>Giant virus diversity and host interactions through global metagenomics.</title>
        <authorList>
            <person name="Schulz F."/>
            <person name="Roux S."/>
            <person name="Paez-Espino D."/>
            <person name="Jungbluth S."/>
            <person name="Walsh D.A."/>
            <person name="Denef V.J."/>
            <person name="McMahon K.D."/>
            <person name="Konstantinidis K.T."/>
            <person name="Eloe-Fadrosh E.A."/>
            <person name="Kyrpides N.C."/>
            <person name="Woyke T."/>
        </authorList>
    </citation>
    <scope>NUCLEOTIDE SEQUENCE</scope>
    <source>
        <strain evidence="1">GVMAG-M-3300021425-30</strain>
    </source>
</reference>
<sequence length="109" mass="12807">MQECINDKQKHQRRKRVPIVMKKEKSIIKTNNFSCQADIQMNMIDKSTVTHVTTMIDKSTDTIDLVKKEREKKLLEKFKKQTETKKKQAELFKQVIGTPKAVIDDIEDE</sequence>
<proteinExistence type="predicted"/>
<dbReference type="AlphaFoldDB" id="A0A6C0CSS4"/>
<name>A0A6C0CSS4_9ZZZZ</name>
<protein>
    <submittedName>
        <fullName evidence="1">Uncharacterized protein</fullName>
    </submittedName>
</protein>
<dbReference type="EMBL" id="MN739469">
    <property type="protein sequence ID" value="QHT06535.1"/>
    <property type="molecule type" value="Genomic_DNA"/>
</dbReference>
<organism evidence="1">
    <name type="scientific">viral metagenome</name>
    <dbReference type="NCBI Taxonomy" id="1070528"/>
    <lineage>
        <taxon>unclassified sequences</taxon>
        <taxon>metagenomes</taxon>
        <taxon>organismal metagenomes</taxon>
    </lineage>
</organism>
<evidence type="ECO:0000313" key="1">
    <source>
        <dbReference type="EMBL" id="QHT06535.1"/>
    </source>
</evidence>
<accession>A0A6C0CSS4</accession>